<dbReference type="Pfam" id="PF01398">
    <property type="entry name" value="JAB"/>
    <property type="match status" value="1"/>
</dbReference>
<evidence type="ECO:0000313" key="6">
    <source>
        <dbReference type="EMBL" id="KAJ0405513.1"/>
    </source>
</evidence>
<dbReference type="EMBL" id="JAKCXM010000044">
    <property type="protein sequence ID" value="KAJ0405513.1"/>
    <property type="molecule type" value="Genomic_DNA"/>
</dbReference>
<dbReference type="InterPro" id="IPR033859">
    <property type="entry name" value="MPN_CSN6"/>
</dbReference>
<dbReference type="InterPro" id="IPR000555">
    <property type="entry name" value="JAMM/MPN+_dom"/>
</dbReference>
<evidence type="ECO:0000256" key="2">
    <source>
        <dbReference type="RuleBase" id="RU367006"/>
    </source>
</evidence>
<comment type="caution">
    <text evidence="6">The sequence shown here is derived from an EMBL/GenBank/DDBJ whole genome shotgun (WGS) entry which is preliminary data.</text>
</comment>
<feature type="compositionally biased region" description="Basic and acidic residues" evidence="3">
    <location>
        <begin position="62"/>
        <end position="72"/>
    </location>
</feature>
<comment type="subcellular location">
    <subcellularLocation>
        <location evidence="2">Cytoplasm</location>
    </subcellularLocation>
    <subcellularLocation>
        <location evidence="2">Nucleus</location>
    </subcellularLocation>
</comment>
<name>A0AAD5M5U1_PYTIN</name>
<dbReference type="AlphaFoldDB" id="A0AAD5M5U1"/>
<keyword evidence="7" id="KW-1185">Reference proteome</keyword>
<comment type="function">
    <text evidence="2">Component of the COP9 signalosome complex (CSN), a complex involved in various cellular and developmental processes.</text>
</comment>
<accession>A0AAD5M5U1</accession>
<sequence length="364" mass="40967">MWIKTYIKGIEKGLVDVVHARRELAPLAVPRSFVFLRVHFVLNEFTRLQMGQSIKESAKLEATKMHDTEMKQSEPQAHADANENGGGERHVQIHPLVVMNIADHYTRQKRNFQHENKEAALSAMPQVIGALFGVQNGLDVAVFDSFEIKYDIGGNKDVQIDKEFLTSRIQQLTLVWLKIMEFNESPLFLLMDPTPQGMSTKKKLPIALYESELHVLDGSPTMIFVKTSYKIETSEMEGICVDRISKIAPMGDSSKSSLHPYLGTVRDAIKMLQRQVEVIVKWLNAVKRGEIAADHNLLRQISSMCNQLPALSSPQFDASFLQEYNDAMLVSYLATLTKGATNANTVIDRFAMAQERPSRGNMMG</sequence>
<dbReference type="PANTHER" id="PTHR10540">
    <property type="entry name" value="EUKARYOTIC TRANSLATION INITIATION FACTOR 3 SUBUNIT F-RELATED"/>
    <property type="match status" value="1"/>
</dbReference>
<keyword evidence="2" id="KW-0539">Nucleus</keyword>
<evidence type="ECO:0000259" key="4">
    <source>
        <dbReference type="Pfam" id="PF01398"/>
    </source>
</evidence>
<comment type="similarity">
    <text evidence="1 2">Belongs to the peptidase M67A family. CSN6 subfamily.</text>
</comment>
<dbReference type="Pfam" id="PF13012">
    <property type="entry name" value="MitMem_reg"/>
    <property type="match status" value="1"/>
</dbReference>
<dbReference type="PANTHER" id="PTHR10540:SF8">
    <property type="entry name" value="COP9 SIGNALOSOME COMPLEX SUBUNIT 6"/>
    <property type="match status" value="1"/>
</dbReference>
<keyword evidence="2" id="KW-0736">Signalosome</keyword>
<proteinExistence type="inferred from homology"/>
<dbReference type="Proteomes" id="UP001209570">
    <property type="component" value="Unassembled WGS sequence"/>
</dbReference>
<feature type="domain" description="JAB1/MPN/MOV34 metalloenzyme" evidence="4">
    <location>
        <begin position="89"/>
        <end position="172"/>
    </location>
</feature>
<evidence type="ECO:0000256" key="3">
    <source>
        <dbReference type="SAM" id="MobiDB-lite"/>
    </source>
</evidence>
<feature type="domain" description="EIF3F/CSN6-like C-terminal" evidence="5">
    <location>
        <begin position="235"/>
        <end position="347"/>
    </location>
</feature>
<dbReference type="CDD" id="cd08063">
    <property type="entry name" value="MPN_CSN6"/>
    <property type="match status" value="1"/>
</dbReference>
<evidence type="ECO:0000256" key="1">
    <source>
        <dbReference type="ARBA" id="ARBA00010893"/>
    </source>
</evidence>
<dbReference type="GO" id="GO:0000338">
    <property type="term" value="P:protein deneddylation"/>
    <property type="evidence" value="ECO:0007669"/>
    <property type="project" value="InterPro"/>
</dbReference>
<dbReference type="GO" id="GO:0005737">
    <property type="term" value="C:cytoplasm"/>
    <property type="evidence" value="ECO:0007669"/>
    <property type="project" value="UniProtKB-SubCell"/>
</dbReference>
<keyword evidence="2" id="KW-0963">Cytoplasm</keyword>
<feature type="region of interest" description="Disordered" evidence="3">
    <location>
        <begin position="62"/>
        <end position="86"/>
    </location>
</feature>
<organism evidence="6 7">
    <name type="scientific">Pythium insidiosum</name>
    <name type="common">Pythiosis disease agent</name>
    <dbReference type="NCBI Taxonomy" id="114742"/>
    <lineage>
        <taxon>Eukaryota</taxon>
        <taxon>Sar</taxon>
        <taxon>Stramenopiles</taxon>
        <taxon>Oomycota</taxon>
        <taxon>Peronosporomycetes</taxon>
        <taxon>Pythiales</taxon>
        <taxon>Pythiaceae</taxon>
        <taxon>Pythium</taxon>
    </lineage>
</organism>
<dbReference type="InterPro" id="IPR024969">
    <property type="entry name" value="EIF3F/CSN6-like_C"/>
</dbReference>
<evidence type="ECO:0000313" key="7">
    <source>
        <dbReference type="Proteomes" id="UP001209570"/>
    </source>
</evidence>
<dbReference type="GO" id="GO:0008237">
    <property type="term" value="F:metallopeptidase activity"/>
    <property type="evidence" value="ECO:0007669"/>
    <property type="project" value="InterPro"/>
</dbReference>
<dbReference type="Gene3D" id="3.40.140.10">
    <property type="entry name" value="Cytidine Deaminase, domain 2"/>
    <property type="match status" value="2"/>
</dbReference>
<dbReference type="GO" id="GO:0008180">
    <property type="term" value="C:COP9 signalosome"/>
    <property type="evidence" value="ECO:0007669"/>
    <property type="project" value="UniProtKB-UniRule"/>
</dbReference>
<protein>
    <recommendedName>
        <fullName evidence="2">COP9 signalosome complex subunit 6</fullName>
    </recommendedName>
</protein>
<evidence type="ECO:0000259" key="5">
    <source>
        <dbReference type="Pfam" id="PF13012"/>
    </source>
</evidence>
<reference evidence="6" key="1">
    <citation type="submission" date="2021-12" db="EMBL/GenBank/DDBJ databases">
        <title>Prjna785345.</title>
        <authorList>
            <person name="Rujirawat T."/>
            <person name="Krajaejun T."/>
        </authorList>
    </citation>
    <scope>NUCLEOTIDE SEQUENCE</scope>
    <source>
        <strain evidence="6">Pi057C3</strain>
    </source>
</reference>
<gene>
    <name evidence="6" type="ORF">P43SY_011361</name>
</gene>